<dbReference type="InterPro" id="IPR001881">
    <property type="entry name" value="EGF-like_Ca-bd_dom"/>
</dbReference>
<dbReference type="GO" id="GO:0005509">
    <property type="term" value="F:calcium ion binding"/>
    <property type="evidence" value="ECO:0007669"/>
    <property type="project" value="InterPro"/>
</dbReference>
<dbReference type="Proteomes" id="UP000762676">
    <property type="component" value="Unassembled WGS sequence"/>
</dbReference>
<gene>
    <name evidence="4" type="ORF">ElyMa_006320400</name>
</gene>
<evidence type="ECO:0000256" key="1">
    <source>
        <dbReference type="ARBA" id="ARBA00022536"/>
    </source>
</evidence>
<dbReference type="SUPFAM" id="SSF57196">
    <property type="entry name" value="EGF/Laminin"/>
    <property type="match status" value="1"/>
</dbReference>
<dbReference type="SMART" id="SM00179">
    <property type="entry name" value="EGF_CA"/>
    <property type="match status" value="2"/>
</dbReference>
<evidence type="ECO:0000256" key="2">
    <source>
        <dbReference type="ARBA" id="ARBA00023157"/>
    </source>
</evidence>
<dbReference type="AlphaFoldDB" id="A0AAV4HGC0"/>
<dbReference type="PANTHER" id="PTHR10199">
    <property type="entry name" value="THROMBOSPONDIN"/>
    <property type="match status" value="1"/>
</dbReference>
<dbReference type="CDD" id="cd00054">
    <property type="entry name" value="EGF_CA"/>
    <property type="match status" value="2"/>
</dbReference>
<evidence type="ECO:0000313" key="4">
    <source>
        <dbReference type="EMBL" id="GFR97298.1"/>
    </source>
</evidence>
<organism evidence="4 5">
    <name type="scientific">Elysia marginata</name>
    <dbReference type="NCBI Taxonomy" id="1093978"/>
    <lineage>
        <taxon>Eukaryota</taxon>
        <taxon>Metazoa</taxon>
        <taxon>Spiralia</taxon>
        <taxon>Lophotrochozoa</taxon>
        <taxon>Mollusca</taxon>
        <taxon>Gastropoda</taxon>
        <taxon>Heterobranchia</taxon>
        <taxon>Euthyneura</taxon>
        <taxon>Panpulmonata</taxon>
        <taxon>Sacoglossa</taxon>
        <taxon>Placobranchoidea</taxon>
        <taxon>Plakobranchidae</taxon>
        <taxon>Elysia</taxon>
    </lineage>
</organism>
<evidence type="ECO:0000259" key="3">
    <source>
        <dbReference type="SMART" id="SM00179"/>
    </source>
</evidence>
<proteinExistence type="predicted"/>
<keyword evidence="1" id="KW-0245">EGF-like domain</keyword>
<dbReference type="PROSITE" id="PS01187">
    <property type="entry name" value="EGF_CA"/>
    <property type="match status" value="1"/>
</dbReference>
<keyword evidence="2" id="KW-1015">Disulfide bond</keyword>
<dbReference type="Pfam" id="PF07645">
    <property type="entry name" value="EGF_CA"/>
    <property type="match status" value="2"/>
</dbReference>
<reference evidence="4 5" key="1">
    <citation type="journal article" date="2021" name="Elife">
        <title>Chloroplast acquisition without the gene transfer in kleptoplastic sea slugs, Plakobranchus ocellatus.</title>
        <authorList>
            <person name="Maeda T."/>
            <person name="Takahashi S."/>
            <person name="Yoshida T."/>
            <person name="Shimamura S."/>
            <person name="Takaki Y."/>
            <person name="Nagai Y."/>
            <person name="Toyoda A."/>
            <person name="Suzuki Y."/>
            <person name="Arimoto A."/>
            <person name="Ishii H."/>
            <person name="Satoh N."/>
            <person name="Nishiyama T."/>
            <person name="Hasebe M."/>
            <person name="Maruyama T."/>
            <person name="Minagawa J."/>
            <person name="Obokata J."/>
            <person name="Shigenobu S."/>
        </authorList>
    </citation>
    <scope>NUCLEOTIDE SEQUENCE [LARGE SCALE GENOMIC DNA]</scope>
</reference>
<evidence type="ECO:0000313" key="5">
    <source>
        <dbReference type="Proteomes" id="UP000762676"/>
    </source>
</evidence>
<comment type="caution">
    <text evidence="4">The sequence shown here is derived from an EMBL/GenBank/DDBJ whole genome shotgun (WGS) entry which is preliminary data.</text>
</comment>
<feature type="domain" description="EGF-like calcium-binding" evidence="3">
    <location>
        <begin position="70"/>
        <end position="99"/>
    </location>
</feature>
<feature type="non-terminal residue" evidence="4">
    <location>
        <position position="99"/>
    </location>
</feature>
<dbReference type="InterPro" id="IPR049883">
    <property type="entry name" value="NOTCH1_EGF-like"/>
</dbReference>
<accession>A0AAV4HGC0</accession>
<dbReference type="InterPro" id="IPR018097">
    <property type="entry name" value="EGF_Ca-bd_CS"/>
</dbReference>
<name>A0AAV4HGC0_9GAST</name>
<dbReference type="EMBL" id="BMAT01012695">
    <property type="protein sequence ID" value="GFR97298.1"/>
    <property type="molecule type" value="Genomic_DNA"/>
</dbReference>
<sequence>MVSSVQPFIMIVPRPPALSFVAMGLATTKNAQALRVCSKDPRVICINTLGSYTCGDCPSGYTGKGITCEDVNECQQNPCYPGVTCINTRGSYQCASCPS</sequence>
<protein>
    <submittedName>
        <fullName evidence="4">Thrombospondin-4</fullName>
    </submittedName>
</protein>
<keyword evidence="5" id="KW-1185">Reference proteome</keyword>
<feature type="domain" description="EGF-like calcium-binding" evidence="3">
    <location>
        <begin position="38"/>
        <end position="69"/>
    </location>
</feature>
<dbReference type="Gene3D" id="2.10.25.10">
    <property type="entry name" value="Laminin"/>
    <property type="match status" value="2"/>
</dbReference>